<sequence>MHLINCNTEQTCTCFSAGCYNRTRPAKTPNHDPTEEAPSGPIPRTPRAIPYILEGYEPWPTPPPPPIGSWPSHPTSAHTPTNGSVSGHGPSKFTKHEGEHDGPEPARAPHGAEAGGVS</sequence>
<feature type="compositionally biased region" description="Basic and acidic residues" evidence="1">
    <location>
        <begin position="94"/>
        <end position="104"/>
    </location>
</feature>
<accession>A0A8T2IN79</accession>
<dbReference type="EMBL" id="JAACNH010000009">
    <property type="protein sequence ID" value="KAG8432504.1"/>
    <property type="molecule type" value="Genomic_DNA"/>
</dbReference>
<keyword evidence="3" id="KW-1185">Reference proteome</keyword>
<proteinExistence type="predicted"/>
<feature type="compositionally biased region" description="Pro residues" evidence="1">
    <location>
        <begin position="59"/>
        <end position="68"/>
    </location>
</feature>
<reference evidence="2" key="1">
    <citation type="thesis" date="2020" institute="ProQuest LLC" country="789 East Eisenhower Parkway, Ann Arbor, MI, USA">
        <title>Comparative Genomics and Chromosome Evolution.</title>
        <authorList>
            <person name="Mudd A.B."/>
        </authorList>
    </citation>
    <scope>NUCLEOTIDE SEQUENCE</scope>
    <source>
        <strain evidence="2">Female2</strain>
        <tissue evidence="2">Blood</tissue>
    </source>
</reference>
<comment type="caution">
    <text evidence="2">The sequence shown here is derived from an EMBL/GenBank/DDBJ whole genome shotgun (WGS) entry which is preliminary data.</text>
</comment>
<feature type="compositionally biased region" description="Polar residues" evidence="1">
    <location>
        <begin position="76"/>
        <end position="85"/>
    </location>
</feature>
<organism evidence="2 3">
    <name type="scientific">Hymenochirus boettgeri</name>
    <name type="common">Congo dwarf clawed frog</name>
    <dbReference type="NCBI Taxonomy" id="247094"/>
    <lineage>
        <taxon>Eukaryota</taxon>
        <taxon>Metazoa</taxon>
        <taxon>Chordata</taxon>
        <taxon>Craniata</taxon>
        <taxon>Vertebrata</taxon>
        <taxon>Euteleostomi</taxon>
        <taxon>Amphibia</taxon>
        <taxon>Batrachia</taxon>
        <taxon>Anura</taxon>
        <taxon>Pipoidea</taxon>
        <taxon>Pipidae</taxon>
        <taxon>Pipinae</taxon>
        <taxon>Hymenochirus</taxon>
    </lineage>
</organism>
<evidence type="ECO:0000313" key="2">
    <source>
        <dbReference type="EMBL" id="KAG8432504.1"/>
    </source>
</evidence>
<feature type="region of interest" description="Disordered" evidence="1">
    <location>
        <begin position="23"/>
        <end position="118"/>
    </location>
</feature>
<evidence type="ECO:0000313" key="3">
    <source>
        <dbReference type="Proteomes" id="UP000812440"/>
    </source>
</evidence>
<dbReference type="AlphaFoldDB" id="A0A8T2IN79"/>
<name>A0A8T2IN79_9PIPI</name>
<protein>
    <submittedName>
        <fullName evidence="2">Uncharacterized protein</fullName>
    </submittedName>
</protein>
<dbReference type="Proteomes" id="UP000812440">
    <property type="component" value="Chromosome 9"/>
</dbReference>
<gene>
    <name evidence="2" type="ORF">GDO86_016955</name>
</gene>
<evidence type="ECO:0000256" key="1">
    <source>
        <dbReference type="SAM" id="MobiDB-lite"/>
    </source>
</evidence>